<keyword evidence="2 5" id="KW-0862">Zinc</keyword>
<evidence type="ECO:0000256" key="3">
    <source>
        <dbReference type="ARBA" id="ARBA00029741"/>
    </source>
</evidence>
<evidence type="ECO:0000259" key="8">
    <source>
        <dbReference type="Pfam" id="PF21621"/>
    </source>
</evidence>
<dbReference type="PANTHER" id="PTHR42742:SF3">
    <property type="entry name" value="FRUCTOKINASE"/>
    <property type="match status" value="1"/>
</dbReference>
<dbReference type="Pfam" id="PF20511">
    <property type="entry name" value="PMI_typeI_cat"/>
    <property type="match status" value="1"/>
</dbReference>
<dbReference type="InterPro" id="IPR051804">
    <property type="entry name" value="Carb_Metab_Reg_Kinase/Isom"/>
</dbReference>
<proteinExistence type="predicted"/>
<dbReference type="PANTHER" id="PTHR42742">
    <property type="entry name" value="TRANSCRIPTIONAL REPRESSOR MPRA"/>
    <property type="match status" value="1"/>
</dbReference>
<keyword evidence="10" id="KW-1185">Reference proteome</keyword>
<evidence type="ECO:0000256" key="2">
    <source>
        <dbReference type="ARBA" id="ARBA00022833"/>
    </source>
</evidence>
<dbReference type="GO" id="GO:0004476">
    <property type="term" value="F:mannose-6-phosphate isomerase activity"/>
    <property type="evidence" value="ECO:0007669"/>
    <property type="project" value="InterPro"/>
</dbReference>
<dbReference type="Pfam" id="PF21621">
    <property type="entry name" value="MPI_cupin_dom"/>
    <property type="match status" value="1"/>
</dbReference>
<organism evidence="9 10">
    <name type="scientific">Halanaerobium kushneri</name>
    <dbReference type="NCBI Taxonomy" id="56779"/>
    <lineage>
        <taxon>Bacteria</taxon>
        <taxon>Bacillati</taxon>
        <taxon>Bacillota</taxon>
        <taxon>Clostridia</taxon>
        <taxon>Halanaerobiales</taxon>
        <taxon>Halanaerobiaceae</taxon>
        <taxon>Halanaerobium</taxon>
    </lineage>
</organism>
<dbReference type="GO" id="GO:0008270">
    <property type="term" value="F:zinc ion binding"/>
    <property type="evidence" value="ECO:0007669"/>
    <property type="project" value="InterPro"/>
</dbReference>
<dbReference type="STRING" id="56779.SAMN05421834_10570"/>
<dbReference type="InterPro" id="IPR014710">
    <property type="entry name" value="RmlC-like_jellyroll"/>
</dbReference>
<evidence type="ECO:0000256" key="1">
    <source>
        <dbReference type="ARBA" id="ARBA00022723"/>
    </source>
</evidence>
<dbReference type="Proteomes" id="UP000185669">
    <property type="component" value="Unassembled WGS sequence"/>
</dbReference>
<evidence type="ECO:0000256" key="4">
    <source>
        <dbReference type="ARBA" id="ARBA00030762"/>
    </source>
</evidence>
<dbReference type="InterPro" id="IPR014628">
    <property type="entry name" value="Man6P_isomerase_Firm_short"/>
</dbReference>
<evidence type="ECO:0000313" key="10">
    <source>
        <dbReference type="Proteomes" id="UP000185669"/>
    </source>
</evidence>
<dbReference type="SUPFAM" id="SSF51182">
    <property type="entry name" value="RmlC-like cupins"/>
    <property type="match status" value="1"/>
</dbReference>
<evidence type="ECO:0000256" key="5">
    <source>
        <dbReference type="PIRSR" id="PIRSR036894-1"/>
    </source>
</evidence>
<name>A0A1N6TG87_9FIRM</name>
<dbReference type="OrthoDB" id="9808275at2"/>
<reference evidence="10" key="1">
    <citation type="submission" date="2017-01" db="EMBL/GenBank/DDBJ databases">
        <authorList>
            <person name="Varghese N."/>
            <person name="Submissions S."/>
        </authorList>
    </citation>
    <scope>NUCLEOTIDE SEQUENCE [LARGE SCALE GENOMIC DNA]</scope>
    <source>
        <strain evidence="10">ATCC 700103</strain>
    </source>
</reference>
<evidence type="ECO:0000313" key="9">
    <source>
        <dbReference type="EMBL" id="SIQ52398.1"/>
    </source>
</evidence>
<comment type="cofactor">
    <cofactor evidence="5">
        <name>Zn(2+)</name>
        <dbReference type="ChEBI" id="CHEBI:29105"/>
    </cofactor>
    <text evidence="5">Binds 1 zinc ion per subunit.</text>
</comment>
<evidence type="ECO:0000259" key="7">
    <source>
        <dbReference type="Pfam" id="PF20511"/>
    </source>
</evidence>
<feature type="domain" description="Mannose-6-phosphate isomerase cupin" evidence="8">
    <location>
        <begin position="239"/>
        <end position="312"/>
    </location>
</feature>
<dbReference type="InterPro" id="IPR046457">
    <property type="entry name" value="PMI_typeI_cat"/>
</dbReference>
<keyword evidence="1 5" id="KW-0479">Metal-binding</keyword>
<protein>
    <recommendedName>
        <fullName evidence="3">Phosphohexomutase</fullName>
    </recommendedName>
    <alternativeName>
        <fullName evidence="4">Phosphomannose isomerase</fullName>
    </alternativeName>
</protein>
<dbReference type="Gene3D" id="2.60.120.10">
    <property type="entry name" value="Jelly Rolls"/>
    <property type="match status" value="2"/>
</dbReference>
<dbReference type="CDD" id="cd07010">
    <property type="entry name" value="cupin_PMI_type_I_N_bac"/>
    <property type="match status" value="1"/>
</dbReference>
<accession>A0A1N6TG87</accession>
<feature type="binding site" evidence="5">
    <location>
        <position position="100"/>
    </location>
    <ligand>
        <name>Zn(2+)</name>
        <dbReference type="ChEBI" id="CHEBI:29105"/>
    </ligand>
</feature>
<evidence type="ECO:0000256" key="6">
    <source>
        <dbReference type="PIRSR" id="PIRSR036894-2"/>
    </source>
</evidence>
<feature type="domain" description="Phosphomannose isomerase type I catalytic" evidence="7">
    <location>
        <begin position="6"/>
        <end position="111"/>
    </location>
</feature>
<dbReference type="InterPro" id="IPR011051">
    <property type="entry name" value="RmlC_Cupin_sf"/>
</dbReference>
<feature type="active site" evidence="6">
    <location>
        <position position="194"/>
    </location>
</feature>
<dbReference type="EMBL" id="FTNC01000005">
    <property type="protein sequence ID" value="SIQ52398.1"/>
    <property type="molecule type" value="Genomic_DNA"/>
</dbReference>
<dbReference type="AlphaFoldDB" id="A0A1N6TG87"/>
<sequence length="327" mass="37274">MFYPLKFDHKYIEKIWGGNKLQNYRNDLPEVEGQIGESWDVSAQEAGMSIVQNGKLSGKSLKELTSMYPQQILGEEIEAEEFPLLLKILDAQAQLSIQVHPDDDYAAKYSGEAGKTEAWYVIDADEDSYLVIGTEDCTESEFKKAVQNDEINQYVKKIKVKKGDVFFIKAGLLHAIGAGIMLAEIQQSSDTTYRVYDYGRGRELHLSKAMDVIDFKLSSEKRKGLKVCGDDFDYSYFCLNDKFALDIINVKTVYQDQGDQERFYILTVVEGSGKLFYDDQELELAEIDSVLIPAYSEEFRVEGNLKLMKSYIPDLDKNRQQILSVVE</sequence>
<dbReference type="PIRSF" id="PIRSF036894">
    <property type="entry name" value="PMI_Firm_short"/>
    <property type="match status" value="1"/>
</dbReference>
<dbReference type="InterPro" id="IPR049071">
    <property type="entry name" value="MPI_cupin_dom"/>
</dbReference>
<feature type="binding site" evidence="5">
    <location>
        <position position="174"/>
    </location>
    <ligand>
        <name>Zn(2+)</name>
        <dbReference type="ChEBI" id="CHEBI:29105"/>
    </ligand>
</feature>
<feature type="binding site" evidence="5">
    <location>
        <position position="117"/>
    </location>
    <ligand>
        <name>Zn(2+)</name>
        <dbReference type="ChEBI" id="CHEBI:29105"/>
    </ligand>
</feature>
<keyword evidence="9" id="KW-0413">Isomerase</keyword>
<gene>
    <name evidence="9" type="ORF">SAMN05421834_10570</name>
</gene>
<dbReference type="RefSeq" id="WP_076544260.1">
    <property type="nucleotide sequence ID" value="NZ_FTNC01000005.1"/>
</dbReference>
<dbReference type="GO" id="GO:0005975">
    <property type="term" value="P:carbohydrate metabolic process"/>
    <property type="evidence" value="ECO:0007669"/>
    <property type="project" value="InterPro"/>
</dbReference>